<comment type="caution">
    <text evidence="1">The sequence shown here is derived from an EMBL/GenBank/DDBJ whole genome shotgun (WGS) entry which is preliminary data.</text>
</comment>
<accession>A0A9W6GZV4</accession>
<proteinExistence type="predicted"/>
<evidence type="ECO:0000313" key="1">
    <source>
        <dbReference type="EMBL" id="GLI96177.1"/>
    </source>
</evidence>
<dbReference type="Proteomes" id="UP001144323">
    <property type="component" value="Unassembled WGS sequence"/>
</dbReference>
<protein>
    <submittedName>
        <fullName evidence="1">Uncharacterized protein</fullName>
    </submittedName>
</protein>
<gene>
    <name evidence="1" type="ORF">LMG27198_51710</name>
</gene>
<organism evidence="1 2">
    <name type="scientific">Methylocystis echinoides</name>
    <dbReference type="NCBI Taxonomy" id="29468"/>
    <lineage>
        <taxon>Bacteria</taxon>
        <taxon>Pseudomonadati</taxon>
        <taxon>Pseudomonadota</taxon>
        <taxon>Alphaproteobacteria</taxon>
        <taxon>Hyphomicrobiales</taxon>
        <taxon>Methylocystaceae</taxon>
        <taxon>Methylocystis</taxon>
    </lineage>
</organism>
<name>A0A9W6GZV4_9HYPH</name>
<sequence>MASMCLTSKGELSGATSIKRGGGSDLIIFGVELNLTKSARAGDTRLLLGHAVSALKLGWMLHMEANCALAMIYS</sequence>
<dbReference type="AlphaFoldDB" id="A0A9W6GZV4"/>
<reference evidence="1" key="1">
    <citation type="journal article" date="2023" name="Int. J. Syst. Evol. Microbiol.">
        <title>Methylocystis iwaonis sp. nov., a type II methane-oxidizing bacterium from surface soil of a rice paddy field in Japan, and emended description of the genus Methylocystis (ex Whittenbury et al. 1970) Bowman et al. 1993.</title>
        <authorList>
            <person name="Kaise H."/>
            <person name="Sawadogo J.B."/>
            <person name="Alam M.S."/>
            <person name="Ueno C."/>
            <person name="Dianou D."/>
            <person name="Shinjo R."/>
            <person name="Asakawa S."/>
        </authorList>
    </citation>
    <scope>NUCLEOTIDE SEQUENCE</scope>
    <source>
        <strain evidence="1">LMG27198</strain>
    </source>
</reference>
<keyword evidence="2" id="KW-1185">Reference proteome</keyword>
<evidence type="ECO:0000313" key="2">
    <source>
        <dbReference type="Proteomes" id="UP001144323"/>
    </source>
</evidence>
<dbReference type="EMBL" id="BSEC01000010">
    <property type="protein sequence ID" value="GLI96177.1"/>
    <property type="molecule type" value="Genomic_DNA"/>
</dbReference>